<feature type="domain" description="Polymerase/histidinol phosphatase N-terminal" evidence="1">
    <location>
        <begin position="3"/>
        <end position="68"/>
    </location>
</feature>
<dbReference type="GO" id="GO:0035312">
    <property type="term" value="F:5'-3' DNA exonuclease activity"/>
    <property type="evidence" value="ECO:0007669"/>
    <property type="project" value="TreeGrafter"/>
</dbReference>
<reference evidence="2 3" key="1">
    <citation type="journal article" date="2014" name="Int. J. Syst. Evol. Microbiol.">
        <title>Arthrobacter pityocampae sp. nov., isolated from Thaumetopoea pityocampa (Lep., Thaumetopoeidae).</title>
        <authorList>
            <person name="Ince I.A."/>
            <person name="Demirbag Z."/>
            <person name="Kati H."/>
        </authorList>
    </citation>
    <scope>NUCLEOTIDE SEQUENCE [LARGE SCALE GENOMIC DNA]</scope>
    <source>
        <strain evidence="2 3">Tp2</strain>
    </source>
</reference>
<dbReference type="SUPFAM" id="SSF89550">
    <property type="entry name" value="PHP domain-like"/>
    <property type="match status" value="1"/>
</dbReference>
<dbReference type="InterPro" id="IPR003141">
    <property type="entry name" value="Pol/His_phosphatase_N"/>
</dbReference>
<dbReference type="Gene3D" id="3.20.20.140">
    <property type="entry name" value="Metal-dependent hydrolases"/>
    <property type="match status" value="1"/>
</dbReference>
<evidence type="ECO:0000313" key="3">
    <source>
        <dbReference type="Proteomes" id="UP000239297"/>
    </source>
</evidence>
<protein>
    <submittedName>
        <fullName evidence="2">Phosphatase</fullName>
    </submittedName>
</protein>
<name>A0A2S5J224_9MICC</name>
<dbReference type="PANTHER" id="PTHR42924">
    <property type="entry name" value="EXONUCLEASE"/>
    <property type="match status" value="1"/>
</dbReference>
<dbReference type="OrthoDB" id="9804333at2"/>
<gene>
    <name evidence="2" type="ORF">C4K88_03050</name>
</gene>
<dbReference type="CDD" id="cd07438">
    <property type="entry name" value="PHP_HisPPase_AMP"/>
    <property type="match status" value="1"/>
</dbReference>
<dbReference type="Gene3D" id="1.10.150.650">
    <property type="match status" value="1"/>
</dbReference>
<proteinExistence type="predicted"/>
<dbReference type="InterPro" id="IPR004013">
    <property type="entry name" value="PHP_dom"/>
</dbReference>
<dbReference type="EMBL" id="PRKW01000001">
    <property type="protein sequence ID" value="PPB50854.1"/>
    <property type="molecule type" value="Genomic_DNA"/>
</dbReference>
<evidence type="ECO:0000259" key="1">
    <source>
        <dbReference type="SMART" id="SM00481"/>
    </source>
</evidence>
<dbReference type="InterPro" id="IPR016195">
    <property type="entry name" value="Pol/histidinol_Pase-like"/>
</dbReference>
<organism evidence="2 3">
    <name type="scientific">Arthrobacter pityocampae</name>
    <dbReference type="NCBI Taxonomy" id="547334"/>
    <lineage>
        <taxon>Bacteria</taxon>
        <taxon>Bacillati</taxon>
        <taxon>Actinomycetota</taxon>
        <taxon>Actinomycetes</taxon>
        <taxon>Micrococcales</taxon>
        <taxon>Micrococcaceae</taxon>
        <taxon>Arthrobacter</taxon>
    </lineage>
</organism>
<dbReference type="GO" id="GO:0004534">
    <property type="term" value="F:5'-3' RNA exonuclease activity"/>
    <property type="evidence" value="ECO:0007669"/>
    <property type="project" value="TreeGrafter"/>
</dbReference>
<dbReference type="AlphaFoldDB" id="A0A2S5J224"/>
<accession>A0A2S5J224</accession>
<evidence type="ECO:0000313" key="2">
    <source>
        <dbReference type="EMBL" id="PPB50854.1"/>
    </source>
</evidence>
<comment type="caution">
    <text evidence="2">The sequence shown here is derived from an EMBL/GenBank/DDBJ whole genome shotgun (WGS) entry which is preliminary data.</text>
</comment>
<sequence>MRIDLHTHSNVSDGTEDPEVLIGSAAAAGLDAVALTDHDSTAGWDRAMAAATALGIAFVPGMEVSCKTDTGISVHVLSYLHDPLHPGLLTEIEKSRSARLTRARRMVELMAEDFPITWELVEQHVTEGATVGRPHIADALIALGVVTTRSEAFDRILTARSPYWVNHYAPHPAHAVALIRDAGGVPVFAHPSAFTRGAVAGGAVLDEMIDAGLLGLEVEHRDNPESARVKLRTIARQRGLLMTGSSDYHGRGKPNLLGENTTSAETFEAIQALATGTPVG</sequence>
<keyword evidence="3" id="KW-1185">Reference proteome</keyword>
<dbReference type="SMART" id="SM00481">
    <property type="entry name" value="POLIIIAc"/>
    <property type="match status" value="1"/>
</dbReference>
<dbReference type="InterPro" id="IPR052018">
    <property type="entry name" value="PHP_domain"/>
</dbReference>
<dbReference type="RefSeq" id="WP_104120119.1">
    <property type="nucleotide sequence ID" value="NZ_PRKW01000001.1"/>
</dbReference>
<dbReference type="PANTHER" id="PTHR42924:SF3">
    <property type="entry name" value="POLYMERASE_HISTIDINOL PHOSPHATASE N-TERMINAL DOMAIN-CONTAINING PROTEIN"/>
    <property type="match status" value="1"/>
</dbReference>
<dbReference type="Proteomes" id="UP000239297">
    <property type="component" value="Unassembled WGS sequence"/>
</dbReference>
<dbReference type="Pfam" id="PF02811">
    <property type="entry name" value="PHP"/>
    <property type="match status" value="1"/>
</dbReference>